<dbReference type="InterPro" id="IPR019489">
    <property type="entry name" value="Clp_ATPase_C"/>
</dbReference>
<protein>
    <recommendedName>
        <fullName evidence="11">Chaperone protein ClpB</fullName>
    </recommendedName>
</protein>
<dbReference type="GO" id="GO:0005524">
    <property type="term" value="F:ATP binding"/>
    <property type="evidence" value="ECO:0007669"/>
    <property type="project" value="UniProtKB-UniRule"/>
</dbReference>
<dbReference type="InterPro" id="IPR017730">
    <property type="entry name" value="Chaperonin_ClpB"/>
</dbReference>
<dbReference type="PANTHER" id="PTHR11638:SF18">
    <property type="entry name" value="HEAT SHOCK PROTEIN 104"/>
    <property type="match status" value="1"/>
</dbReference>
<dbReference type="PROSITE" id="PS51903">
    <property type="entry name" value="CLP_R"/>
    <property type="match status" value="1"/>
</dbReference>
<keyword evidence="11" id="KW-0963">Cytoplasm</keyword>
<evidence type="ECO:0000256" key="9">
    <source>
        <dbReference type="PROSITE-ProRule" id="PRU01251"/>
    </source>
</evidence>
<dbReference type="InterPro" id="IPR018368">
    <property type="entry name" value="ClpA/B_CS1"/>
</dbReference>
<dbReference type="InterPro" id="IPR003593">
    <property type="entry name" value="AAA+_ATPase"/>
</dbReference>
<dbReference type="Proteomes" id="UP000761411">
    <property type="component" value="Unassembled WGS sequence"/>
</dbReference>
<dbReference type="InterPro" id="IPR028299">
    <property type="entry name" value="ClpA/B_CS2"/>
</dbReference>
<dbReference type="PROSITE" id="PS00871">
    <property type="entry name" value="CLPAB_2"/>
    <property type="match status" value="1"/>
</dbReference>
<keyword evidence="14" id="KW-1185">Reference proteome</keyword>
<dbReference type="SUPFAM" id="SSF81923">
    <property type="entry name" value="Double Clp-N motif"/>
    <property type="match status" value="1"/>
</dbReference>
<keyword evidence="3 9" id="KW-0677">Repeat</keyword>
<feature type="coiled-coil region" evidence="11">
    <location>
        <begin position="417"/>
        <end position="531"/>
    </location>
</feature>
<dbReference type="RefSeq" id="WP_213366085.1">
    <property type="nucleotide sequence ID" value="NZ_QTKX01000001.1"/>
</dbReference>
<evidence type="ECO:0000256" key="6">
    <source>
        <dbReference type="ARBA" id="ARBA00023054"/>
    </source>
</evidence>
<organism evidence="13 14">
    <name type="scientific">Mesobacillus boroniphilus</name>
    <dbReference type="NCBI Taxonomy" id="308892"/>
    <lineage>
        <taxon>Bacteria</taxon>
        <taxon>Bacillati</taxon>
        <taxon>Bacillota</taxon>
        <taxon>Bacilli</taxon>
        <taxon>Bacillales</taxon>
        <taxon>Bacillaceae</taxon>
        <taxon>Mesobacillus</taxon>
    </lineage>
</organism>
<keyword evidence="4 10" id="KW-0547">Nucleotide-binding</keyword>
<dbReference type="InterPro" id="IPR001270">
    <property type="entry name" value="ClpA/B"/>
</dbReference>
<dbReference type="InterPro" id="IPR041546">
    <property type="entry name" value="ClpA/ClpB_AAA_lid"/>
</dbReference>
<evidence type="ECO:0000256" key="2">
    <source>
        <dbReference type="ARBA" id="ARBA00008675"/>
    </source>
</evidence>
<reference evidence="13 14" key="1">
    <citation type="journal article" date="2021" name="Microorganisms">
        <title>Bacterial Dimethylsulfoniopropionate Biosynthesis in the East China Sea.</title>
        <authorList>
            <person name="Liu J."/>
            <person name="Zhang Y."/>
            <person name="Liu J."/>
            <person name="Zhong H."/>
            <person name="Williams B.T."/>
            <person name="Zheng Y."/>
            <person name="Curson A.R.J."/>
            <person name="Sun C."/>
            <person name="Sun H."/>
            <person name="Song D."/>
            <person name="Wagner Mackenzie B."/>
            <person name="Bermejo Martinez A."/>
            <person name="Todd J.D."/>
            <person name="Zhang X.H."/>
        </authorList>
    </citation>
    <scope>NUCLEOTIDE SEQUENCE [LARGE SCALE GENOMIC DNA]</scope>
    <source>
        <strain evidence="13 14">ESS08</strain>
    </source>
</reference>
<feature type="domain" description="Clp R" evidence="12">
    <location>
        <begin position="3"/>
        <end position="151"/>
    </location>
</feature>
<evidence type="ECO:0000256" key="4">
    <source>
        <dbReference type="ARBA" id="ARBA00022741"/>
    </source>
</evidence>
<evidence type="ECO:0000256" key="11">
    <source>
        <dbReference type="RuleBase" id="RU362034"/>
    </source>
</evidence>
<dbReference type="GO" id="GO:0005737">
    <property type="term" value="C:cytoplasm"/>
    <property type="evidence" value="ECO:0007669"/>
    <property type="project" value="UniProtKB-SubCell"/>
</dbReference>
<dbReference type="Pfam" id="PF00004">
    <property type="entry name" value="AAA"/>
    <property type="match status" value="1"/>
</dbReference>
<comment type="function">
    <text evidence="11">Part of a stress-induced multi-chaperone system, it is involved in the recovery of the cell from heat-induced damage, in cooperation with DnaK, DnaJ and GrpE.</text>
</comment>
<dbReference type="GO" id="GO:0042026">
    <property type="term" value="P:protein refolding"/>
    <property type="evidence" value="ECO:0007669"/>
    <property type="project" value="UniProtKB-UniRule"/>
</dbReference>
<dbReference type="Pfam" id="PF10431">
    <property type="entry name" value="ClpB_D2-small"/>
    <property type="match status" value="1"/>
</dbReference>
<sequence length="867" mass="97544">MDLNKMTESLQNAFVSAQTLAVQHNHQEVDDTHLLLSLLEQDGNLAATLLTTGIGLNLDNLKEELMFILSKKPQVSGSGVEQGKLYITATLQKVLAQAEKEMKRFEDDYLSVEHVLLALLEIPGSESGGAMRKLGVIREKLLTRINEVRGNQRVTSQNPEATYEVLKKYGRDLVEEVRSGKVDPVIGRDSEIRNVIRILSRKTKNNPVLIGEPGVGKTAIVEGLAQRIVRRDVPEGLKDKTVFALDMSALIAGAKFRGEFEERLKAVLNEVKKSEGKILLFIDELHTIVGAGKTEGAMDAGNMLKPMLARGELHCIGATTLDEHRKYIEKDPALERRFQQVLVQEPDVEDTVSILRGLKERFEIHHGVNIHDSALVAAATLSDRYITDRFLPDKAIDLVDEACAMIRTEIDSMPTELDEVTRRVMQLEIEEAALTKEKDDASRERLETLRKELANLREKANAMKSRWQKEKEGIQKVQEQRELLEKLRRELEKAENDYDLNKAAELRHGRIPSIEKELKALELEVSKNEGERLLREEVTEEEIASIVSRWTGIPVMKLVEGEREKLLKLESILHERVVGQEEAVSLVADAVLRARAGIKDPNRPIGSFIFLGPTGVGKTELAKTLAQSLFDSEEHIIRIDMSEYMEKHAVSRLIGAPPGYVGYEEGGQLTEAVRRNPYSVILLDEVEKAHPEVFNILLQMLDDGRITDSQGRTVDFKNTVIIMTSNIGSHYLLDRQGGDEEISSETRDLVMGQLRSHFRPEFLNRVDEIILFKPLALKEIKMIVGKLVKILQSRLADQQIQLSITDEAKEFLAEHGFDPVYGARPLKRFIQRSVETKLAREIISGRIKEKSQVEIGVDSGDISLSVK</sequence>
<dbReference type="PANTHER" id="PTHR11638">
    <property type="entry name" value="ATP-DEPENDENT CLP PROTEASE"/>
    <property type="match status" value="1"/>
</dbReference>
<dbReference type="Pfam" id="PF07724">
    <property type="entry name" value="AAA_2"/>
    <property type="match status" value="1"/>
</dbReference>
<evidence type="ECO:0000259" key="12">
    <source>
        <dbReference type="PROSITE" id="PS51903"/>
    </source>
</evidence>
<evidence type="ECO:0000313" key="13">
    <source>
        <dbReference type="EMBL" id="MBS8263069.1"/>
    </source>
</evidence>
<keyword evidence="11" id="KW-0346">Stress response</keyword>
<dbReference type="InterPro" id="IPR050130">
    <property type="entry name" value="ClpA_ClpB"/>
</dbReference>
<dbReference type="Pfam" id="PF02861">
    <property type="entry name" value="Clp_N"/>
    <property type="match status" value="1"/>
</dbReference>
<evidence type="ECO:0000256" key="3">
    <source>
        <dbReference type="ARBA" id="ARBA00022737"/>
    </source>
</evidence>
<dbReference type="Pfam" id="PF17871">
    <property type="entry name" value="AAA_lid_9"/>
    <property type="match status" value="1"/>
</dbReference>
<accession>A0A944CHA5</accession>
<keyword evidence="6 11" id="KW-0175">Coiled coil</keyword>
<dbReference type="CDD" id="cd19499">
    <property type="entry name" value="RecA-like_ClpB_Hsp104-like"/>
    <property type="match status" value="1"/>
</dbReference>
<dbReference type="PROSITE" id="PS00870">
    <property type="entry name" value="CLPAB_1"/>
    <property type="match status" value="1"/>
</dbReference>
<comment type="subunit">
    <text evidence="11">Homohexamer; The oligomerization is ATP-dependent.</text>
</comment>
<dbReference type="InterPro" id="IPR004176">
    <property type="entry name" value="Clp_R_N"/>
</dbReference>
<feature type="coiled-coil region" evidence="11">
    <location>
        <begin position="88"/>
        <end position="115"/>
    </location>
</feature>
<dbReference type="FunFam" id="1.10.8.60:FF:000017">
    <property type="entry name" value="ATP-dependent chaperone ClpB"/>
    <property type="match status" value="1"/>
</dbReference>
<dbReference type="AlphaFoldDB" id="A0A944CHA5"/>
<dbReference type="GO" id="GO:0034605">
    <property type="term" value="P:cellular response to heat"/>
    <property type="evidence" value="ECO:0007669"/>
    <property type="project" value="TreeGrafter"/>
</dbReference>
<dbReference type="Gene3D" id="1.10.1780.10">
    <property type="entry name" value="Clp, N-terminal domain"/>
    <property type="match status" value="1"/>
</dbReference>
<evidence type="ECO:0000256" key="8">
    <source>
        <dbReference type="ARBA" id="ARBA00026057"/>
    </source>
</evidence>
<dbReference type="InterPro" id="IPR036628">
    <property type="entry name" value="Clp_N_dom_sf"/>
</dbReference>
<comment type="similarity">
    <text evidence="2 10">Belongs to the ClpA/ClpB family.</text>
</comment>
<keyword evidence="7 10" id="KW-0143">Chaperone</keyword>
<proteinExistence type="inferred from homology"/>
<dbReference type="InterPro" id="IPR003959">
    <property type="entry name" value="ATPase_AAA_core"/>
</dbReference>
<dbReference type="PRINTS" id="PR00300">
    <property type="entry name" value="CLPPROTEASEA"/>
</dbReference>
<dbReference type="SMART" id="SM00382">
    <property type="entry name" value="AAA"/>
    <property type="match status" value="2"/>
</dbReference>
<comment type="subunit">
    <text evidence="8">Homohexamer. The oligomerization is ATP-dependent.</text>
</comment>
<evidence type="ECO:0000256" key="1">
    <source>
        <dbReference type="ARBA" id="ARBA00004496"/>
    </source>
</evidence>
<comment type="caution">
    <text evidence="13">The sequence shown here is derived from an EMBL/GenBank/DDBJ whole genome shotgun (WGS) entry which is preliminary data.</text>
</comment>
<name>A0A944CHA5_9BACI</name>
<dbReference type="SUPFAM" id="SSF52540">
    <property type="entry name" value="P-loop containing nucleoside triphosphate hydrolases"/>
    <property type="match status" value="2"/>
</dbReference>
<dbReference type="SMART" id="SM01086">
    <property type="entry name" value="ClpB_D2-small"/>
    <property type="match status" value="1"/>
</dbReference>
<dbReference type="FunFam" id="3.40.50.300:FF:000025">
    <property type="entry name" value="ATP-dependent Clp protease subunit"/>
    <property type="match status" value="1"/>
</dbReference>
<dbReference type="FunFam" id="3.40.50.300:FF:000010">
    <property type="entry name" value="Chaperone clpB 1, putative"/>
    <property type="match status" value="1"/>
</dbReference>
<dbReference type="NCBIfam" id="TIGR03346">
    <property type="entry name" value="chaperone_ClpB"/>
    <property type="match status" value="1"/>
</dbReference>
<dbReference type="InterPro" id="IPR027417">
    <property type="entry name" value="P-loop_NTPase"/>
</dbReference>
<dbReference type="CDD" id="cd00009">
    <property type="entry name" value="AAA"/>
    <property type="match status" value="1"/>
</dbReference>
<evidence type="ECO:0000256" key="7">
    <source>
        <dbReference type="ARBA" id="ARBA00023186"/>
    </source>
</evidence>
<evidence type="ECO:0000256" key="10">
    <source>
        <dbReference type="RuleBase" id="RU004432"/>
    </source>
</evidence>
<evidence type="ECO:0000313" key="14">
    <source>
        <dbReference type="Proteomes" id="UP000761411"/>
    </source>
</evidence>
<comment type="subcellular location">
    <subcellularLocation>
        <location evidence="1 11">Cytoplasm</location>
    </subcellularLocation>
</comment>
<dbReference type="Gene3D" id="1.10.8.60">
    <property type="match status" value="1"/>
</dbReference>
<keyword evidence="5 10" id="KW-0067">ATP-binding</keyword>
<evidence type="ECO:0000256" key="5">
    <source>
        <dbReference type="ARBA" id="ARBA00022840"/>
    </source>
</evidence>
<dbReference type="FunFam" id="3.40.50.300:FF:000120">
    <property type="entry name" value="ATP-dependent chaperone ClpB"/>
    <property type="match status" value="1"/>
</dbReference>
<dbReference type="Gene3D" id="3.40.50.300">
    <property type="entry name" value="P-loop containing nucleotide triphosphate hydrolases"/>
    <property type="match status" value="3"/>
</dbReference>
<gene>
    <name evidence="11 13" type="primary">clpB</name>
    <name evidence="13" type="ORF">DYI25_01305</name>
</gene>
<dbReference type="EMBL" id="QTKX01000001">
    <property type="protein sequence ID" value="MBS8263069.1"/>
    <property type="molecule type" value="Genomic_DNA"/>
</dbReference>
<dbReference type="GO" id="GO:0016887">
    <property type="term" value="F:ATP hydrolysis activity"/>
    <property type="evidence" value="ECO:0007669"/>
    <property type="project" value="InterPro"/>
</dbReference>